<comment type="cofactor">
    <cofactor evidence="8">
        <name>Mg(2+)</name>
        <dbReference type="ChEBI" id="CHEBI:18420"/>
    </cofactor>
</comment>
<dbReference type="GO" id="GO:0005737">
    <property type="term" value="C:cytoplasm"/>
    <property type="evidence" value="ECO:0007669"/>
    <property type="project" value="UniProtKB-SubCell"/>
</dbReference>
<dbReference type="NCBIfam" id="TIGR00556">
    <property type="entry name" value="pantethn_trn"/>
    <property type="match status" value="1"/>
</dbReference>
<dbReference type="Proteomes" id="UP000011863">
    <property type="component" value="Chromosome"/>
</dbReference>
<keyword evidence="8" id="KW-0963">Cytoplasm</keyword>
<dbReference type="GO" id="GO:0006633">
    <property type="term" value="P:fatty acid biosynthetic process"/>
    <property type="evidence" value="ECO:0007669"/>
    <property type="project" value="UniProtKB-UniRule"/>
</dbReference>
<dbReference type="RefSeq" id="WP_015440446.1">
    <property type="nucleotide sequence ID" value="NC_020520.1"/>
</dbReference>
<dbReference type="InterPro" id="IPR004568">
    <property type="entry name" value="Ppantetheine-prot_Trfase_dom"/>
</dbReference>
<dbReference type="InterPro" id="IPR008278">
    <property type="entry name" value="4-PPantetheinyl_Trfase_dom"/>
</dbReference>
<dbReference type="EC" id="2.7.8.7" evidence="8"/>
<dbReference type="EMBL" id="AP012057">
    <property type="protein sequence ID" value="BAN01199.1"/>
    <property type="molecule type" value="Genomic_DNA"/>
</dbReference>
<dbReference type="GO" id="GO:0000287">
    <property type="term" value="F:magnesium ion binding"/>
    <property type="evidence" value="ECO:0007669"/>
    <property type="project" value="UniProtKB-UniRule"/>
</dbReference>
<feature type="binding site" evidence="8">
    <location>
        <position position="56"/>
    </location>
    <ligand>
        <name>Mg(2+)</name>
        <dbReference type="ChEBI" id="CHEBI:18420"/>
    </ligand>
</feature>
<dbReference type="KEGG" id="aym:YM304_08850"/>
<keyword evidence="7 8" id="KW-0275">Fatty acid biosynthesis</keyword>
<keyword evidence="11" id="KW-1185">Reference proteome</keyword>
<comment type="catalytic activity">
    <reaction evidence="8">
        <text>apo-[ACP] + CoA = holo-[ACP] + adenosine 3',5'-bisphosphate + H(+)</text>
        <dbReference type="Rhea" id="RHEA:12068"/>
        <dbReference type="Rhea" id="RHEA-COMP:9685"/>
        <dbReference type="Rhea" id="RHEA-COMP:9690"/>
        <dbReference type="ChEBI" id="CHEBI:15378"/>
        <dbReference type="ChEBI" id="CHEBI:29999"/>
        <dbReference type="ChEBI" id="CHEBI:57287"/>
        <dbReference type="ChEBI" id="CHEBI:58343"/>
        <dbReference type="ChEBI" id="CHEBI:64479"/>
        <dbReference type="EC" id="2.7.8.7"/>
    </reaction>
</comment>
<gene>
    <name evidence="8 10" type="primary">acpS</name>
    <name evidence="10" type="ORF">YM304_08850</name>
</gene>
<dbReference type="HAMAP" id="MF_00101">
    <property type="entry name" value="AcpS"/>
    <property type="match status" value="1"/>
</dbReference>
<keyword evidence="3 8" id="KW-0479">Metal-binding</keyword>
<keyword evidence="5 8" id="KW-0460">Magnesium</keyword>
<keyword evidence="4 8" id="KW-0276">Fatty acid metabolism</keyword>
<dbReference type="GO" id="GO:0008897">
    <property type="term" value="F:holo-[acyl-carrier-protein] synthase activity"/>
    <property type="evidence" value="ECO:0007669"/>
    <property type="project" value="UniProtKB-UniRule"/>
</dbReference>
<dbReference type="InterPro" id="IPR037143">
    <property type="entry name" value="4-PPantetheinyl_Trfase_dom_sf"/>
</dbReference>
<keyword evidence="6 8" id="KW-0443">Lipid metabolism</keyword>
<sequence>MIVGIGIDLVDIDRFRRSLERTPSMRTRLFTESELAYTEPQIDPAPSLAARFAAREAVMKSLGLGLGAFGFHDVWVERAESGTPSLMVVGRALDLAAEAGVARWHLSLTHSATTAGAYVVAEG</sequence>
<evidence type="ECO:0000259" key="9">
    <source>
        <dbReference type="Pfam" id="PF01648"/>
    </source>
</evidence>
<dbReference type="SUPFAM" id="SSF56214">
    <property type="entry name" value="4'-phosphopantetheinyl transferase"/>
    <property type="match status" value="1"/>
</dbReference>
<feature type="domain" description="4'-phosphopantetheinyl transferase" evidence="9">
    <location>
        <begin position="4"/>
        <end position="102"/>
    </location>
</feature>
<evidence type="ECO:0000256" key="8">
    <source>
        <dbReference type="HAMAP-Rule" id="MF_00101"/>
    </source>
</evidence>
<dbReference type="InterPro" id="IPR002582">
    <property type="entry name" value="ACPS"/>
</dbReference>
<evidence type="ECO:0000256" key="1">
    <source>
        <dbReference type="ARBA" id="ARBA00022516"/>
    </source>
</evidence>
<comment type="subcellular location">
    <subcellularLocation>
        <location evidence="8">Cytoplasm</location>
    </subcellularLocation>
</comment>
<dbReference type="NCBIfam" id="NF000832">
    <property type="entry name" value="PRK00070.3-2"/>
    <property type="match status" value="1"/>
</dbReference>
<dbReference type="NCBIfam" id="TIGR00516">
    <property type="entry name" value="acpS"/>
    <property type="match status" value="1"/>
</dbReference>
<evidence type="ECO:0000256" key="6">
    <source>
        <dbReference type="ARBA" id="ARBA00023098"/>
    </source>
</evidence>
<reference evidence="10 11" key="1">
    <citation type="journal article" date="2013" name="Int. J. Syst. Evol. Microbiol.">
        <title>Ilumatobacter nonamiense sp. nov. and Ilumatobacter coccineum sp. nov., isolated from seashore sand.</title>
        <authorList>
            <person name="Matsumoto A."/>
            <person name="Kasai H."/>
            <person name="Matsuo Y."/>
            <person name="Shizuri Y."/>
            <person name="Ichikawa N."/>
            <person name="Fujita N."/>
            <person name="Omura S."/>
            <person name="Takahashi Y."/>
        </authorList>
    </citation>
    <scope>NUCLEOTIDE SEQUENCE [LARGE SCALE GENOMIC DNA]</scope>
    <source>
        <strain evidence="11">NBRC 103263 / KCTC 29153 / YM16-304</strain>
    </source>
</reference>
<evidence type="ECO:0000256" key="2">
    <source>
        <dbReference type="ARBA" id="ARBA00022679"/>
    </source>
</evidence>
<protein>
    <recommendedName>
        <fullName evidence="8">Holo-[acyl-carrier-protein] synthase</fullName>
        <shortName evidence="8">Holo-ACP synthase</shortName>
        <ecNumber evidence="8">2.7.8.7</ecNumber>
    </recommendedName>
    <alternativeName>
        <fullName evidence="8">4'-phosphopantetheinyl transferase AcpS</fullName>
    </alternativeName>
</protein>
<dbReference type="OrthoDB" id="517356at2"/>
<feature type="binding site" evidence="8">
    <location>
        <position position="8"/>
    </location>
    <ligand>
        <name>Mg(2+)</name>
        <dbReference type="ChEBI" id="CHEBI:18420"/>
    </ligand>
</feature>
<name>A0A6C7E7K7_ILUCY</name>
<comment type="similarity">
    <text evidence="8">Belongs to the P-Pant transferase superfamily. AcpS family.</text>
</comment>
<organism evidence="10 11">
    <name type="scientific">Ilumatobacter coccineus (strain NBRC 103263 / KCTC 29153 / YM16-304)</name>
    <dbReference type="NCBI Taxonomy" id="1313172"/>
    <lineage>
        <taxon>Bacteria</taxon>
        <taxon>Bacillati</taxon>
        <taxon>Actinomycetota</taxon>
        <taxon>Acidimicrobiia</taxon>
        <taxon>Acidimicrobiales</taxon>
        <taxon>Ilumatobacteraceae</taxon>
        <taxon>Ilumatobacter</taxon>
    </lineage>
</organism>
<dbReference type="AlphaFoldDB" id="A0A6C7E7K7"/>
<proteinExistence type="inferred from homology"/>
<comment type="function">
    <text evidence="8">Transfers the 4'-phosphopantetheine moiety from coenzyme A to a Ser of acyl-carrier-protein.</text>
</comment>
<evidence type="ECO:0000256" key="3">
    <source>
        <dbReference type="ARBA" id="ARBA00022723"/>
    </source>
</evidence>
<dbReference type="Pfam" id="PF01648">
    <property type="entry name" value="ACPS"/>
    <property type="match status" value="1"/>
</dbReference>
<dbReference type="Gene3D" id="3.90.470.20">
    <property type="entry name" value="4'-phosphopantetheinyl transferase domain"/>
    <property type="match status" value="1"/>
</dbReference>
<keyword evidence="2 8" id="KW-0808">Transferase</keyword>
<evidence type="ECO:0000256" key="4">
    <source>
        <dbReference type="ARBA" id="ARBA00022832"/>
    </source>
</evidence>
<evidence type="ECO:0000256" key="5">
    <source>
        <dbReference type="ARBA" id="ARBA00022842"/>
    </source>
</evidence>
<keyword evidence="1 8" id="KW-0444">Lipid biosynthesis</keyword>
<evidence type="ECO:0000313" key="10">
    <source>
        <dbReference type="EMBL" id="BAN01199.1"/>
    </source>
</evidence>
<evidence type="ECO:0000313" key="11">
    <source>
        <dbReference type="Proteomes" id="UP000011863"/>
    </source>
</evidence>
<accession>A0A6C7E7K7</accession>
<evidence type="ECO:0000256" key="7">
    <source>
        <dbReference type="ARBA" id="ARBA00023160"/>
    </source>
</evidence>